<dbReference type="InterPro" id="IPR032675">
    <property type="entry name" value="LRR_dom_sf"/>
</dbReference>
<dbReference type="Proteomes" id="UP001562425">
    <property type="component" value="Unassembled WGS sequence"/>
</dbReference>
<comment type="caution">
    <text evidence="3">The sequence shown here is derived from an EMBL/GenBank/DDBJ whole genome shotgun (WGS) entry which is preliminary data.</text>
</comment>
<feature type="domain" description="F-box/LRR-repeat protein 15-like leucin rich repeat" evidence="2">
    <location>
        <begin position="467"/>
        <end position="604"/>
    </location>
</feature>
<dbReference type="PANTHER" id="PTHR13318">
    <property type="entry name" value="PARTNER OF PAIRED, ISOFORM B-RELATED"/>
    <property type="match status" value="1"/>
</dbReference>
<evidence type="ECO:0000256" key="1">
    <source>
        <dbReference type="ARBA" id="ARBA00022786"/>
    </source>
</evidence>
<dbReference type="AlphaFoldDB" id="A0ABD1CRL7"/>
<dbReference type="CDD" id="cd09917">
    <property type="entry name" value="F-box_SF"/>
    <property type="match status" value="1"/>
</dbReference>
<dbReference type="InterPro" id="IPR057207">
    <property type="entry name" value="FBXL15_LRR"/>
</dbReference>
<protein>
    <recommendedName>
        <fullName evidence="2">F-box/LRR-repeat protein 15-like leucin rich repeat domain-containing protein</fullName>
    </recommendedName>
</protein>
<dbReference type="SUPFAM" id="SSF52047">
    <property type="entry name" value="RNI-like"/>
    <property type="match status" value="1"/>
</dbReference>
<dbReference type="Gene3D" id="3.80.10.10">
    <property type="entry name" value="Ribonuclease Inhibitor"/>
    <property type="match status" value="4"/>
</dbReference>
<dbReference type="EMBL" id="JBEHCU010009917">
    <property type="protein sequence ID" value="KAL1379056.1"/>
    <property type="molecule type" value="Genomic_DNA"/>
</dbReference>
<gene>
    <name evidence="3" type="ORF">pipiens_015187</name>
</gene>
<dbReference type="Pfam" id="PF25372">
    <property type="entry name" value="DUF7885"/>
    <property type="match status" value="1"/>
</dbReference>
<organism evidence="3 4">
    <name type="scientific">Culex pipiens pipiens</name>
    <name type="common">Northern house mosquito</name>
    <dbReference type="NCBI Taxonomy" id="38569"/>
    <lineage>
        <taxon>Eukaryota</taxon>
        <taxon>Metazoa</taxon>
        <taxon>Ecdysozoa</taxon>
        <taxon>Arthropoda</taxon>
        <taxon>Hexapoda</taxon>
        <taxon>Insecta</taxon>
        <taxon>Pterygota</taxon>
        <taxon>Neoptera</taxon>
        <taxon>Endopterygota</taxon>
        <taxon>Diptera</taxon>
        <taxon>Nematocera</taxon>
        <taxon>Culicoidea</taxon>
        <taxon>Culicidae</taxon>
        <taxon>Culicinae</taxon>
        <taxon>Culicini</taxon>
        <taxon>Culex</taxon>
        <taxon>Culex</taxon>
    </lineage>
</organism>
<dbReference type="InterPro" id="IPR036047">
    <property type="entry name" value="F-box-like_dom_sf"/>
</dbReference>
<sequence length="608" mass="70268">MSPNPTRDWEPVEHTLYVRYDDQFVFHFEPFFEDLPYEVMVYLMQFLNHADRHAMAQACRGFYEGLKHPFFMRSSVLHIDNIEFEDNVEPVRTFLTAFRYFPNIKLTKIAFGNRSDFWAELGESMEELSFDNCVIWKQKLLSILRYTFRLKRLAIENCPDLFRSWKVLENLTVMYIPTLPALTHISLAGNNKLEEHHFDFIVGMAPKLDSLNVSNCFKGIEAGQRFRMLGHVLRFLEQRQHAIKHFYIGDTPVDNLFLRHLADIKGLRLKSLSLMINDRIPQTEAGIMDLFQLQTNLTYLDLSRSLEVHDTALMQISNSMPLLETLILNRCWMISDYGIGSIKKLTRLKHIDLTNCERISDCGVLEGILTHNRKRLRKLYMGLLTNIGEVVFTKIAFDLNNLAVLDLGGCSNCINDRSIQYIFYHLAGLQELNVDCCAKVSDAGLTGIDLPECAIAIWDLRMTFSIQNLKRLRYLNLNGCFRVTDLTFVRKFRLRELRELVLTRLLITDLAVQSFVQSCPSLEIIDFSESPNITDQCVELVARHCRRLTTLKLHNCPLVTDASLAALIKHCHELKHLNIRGCPEITPEGEAKLVAIPTLRHVLVNLRD</sequence>
<keyword evidence="4" id="KW-1185">Reference proteome</keyword>
<dbReference type="SUPFAM" id="SSF81383">
    <property type="entry name" value="F-box domain"/>
    <property type="match status" value="1"/>
</dbReference>
<evidence type="ECO:0000259" key="2">
    <source>
        <dbReference type="Pfam" id="PF25372"/>
    </source>
</evidence>
<evidence type="ECO:0000313" key="4">
    <source>
        <dbReference type="Proteomes" id="UP001562425"/>
    </source>
</evidence>
<dbReference type="InterPro" id="IPR006553">
    <property type="entry name" value="Leu-rich_rpt_Cys-con_subtyp"/>
</dbReference>
<proteinExistence type="predicted"/>
<keyword evidence="1" id="KW-0833">Ubl conjugation pathway</keyword>
<accession>A0ABD1CRL7</accession>
<evidence type="ECO:0000313" key="3">
    <source>
        <dbReference type="EMBL" id="KAL1379056.1"/>
    </source>
</evidence>
<reference evidence="3 4" key="1">
    <citation type="submission" date="2024-05" db="EMBL/GenBank/DDBJ databases">
        <title>Culex pipiens pipiens assembly and annotation.</title>
        <authorList>
            <person name="Alout H."/>
            <person name="Durand T."/>
        </authorList>
    </citation>
    <scope>NUCLEOTIDE SEQUENCE [LARGE SCALE GENOMIC DNA]</scope>
    <source>
        <strain evidence="3">HA-2024</strain>
        <tissue evidence="3">Whole body</tissue>
    </source>
</reference>
<name>A0ABD1CRL7_CULPP</name>
<dbReference type="PANTHER" id="PTHR13318:SF247">
    <property type="entry name" value="GH16156P"/>
    <property type="match status" value="1"/>
</dbReference>
<dbReference type="SMART" id="SM00367">
    <property type="entry name" value="LRR_CC"/>
    <property type="match status" value="10"/>
</dbReference>